<name>A0A9X3YSB5_9GAMM</name>
<reference evidence="2" key="1">
    <citation type="submission" date="2023-02" db="EMBL/GenBank/DDBJ databases">
        <title>Tahibacter soli sp. nov. isolated from soil.</title>
        <authorList>
            <person name="Baek J.H."/>
            <person name="Lee J.K."/>
            <person name="Choi D.G."/>
            <person name="Jeon C.O."/>
        </authorList>
    </citation>
    <scope>NUCLEOTIDE SEQUENCE</scope>
    <source>
        <strain evidence="2">BL</strain>
    </source>
</reference>
<keyword evidence="3" id="KW-1185">Reference proteome</keyword>
<protein>
    <submittedName>
        <fullName evidence="2">Uncharacterized protein</fullName>
    </submittedName>
</protein>
<organism evidence="2 3">
    <name type="scientific">Tahibacter soli</name>
    <dbReference type="NCBI Taxonomy" id="2983605"/>
    <lineage>
        <taxon>Bacteria</taxon>
        <taxon>Pseudomonadati</taxon>
        <taxon>Pseudomonadota</taxon>
        <taxon>Gammaproteobacteria</taxon>
        <taxon>Lysobacterales</taxon>
        <taxon>Rhodanobacteraceae</taxon>
        <taxon>Tahibacter</taxon>
    </lineage>
</organism>
<accession>A0A9X3YSB5</accession>
<evidence type="ECO:0000313" key="3">
    <source>
        <dbReference type="Proteomes" id="UP001139971"/>
    </source>
</evidence>
<dbReference type="RefSeq" id="WP_263540655.1">
    <property type="nucleotide sequence ID" value="NZ_JAOVZO020000020.1"/>
</dbReference>
<dbReference type="EMBL" id="JAOVZO020000020">
    <property type="protein sequence ID" value="MDC8015466.1"/>
    <property type="molecule type" value="Genomic_DNA"/>
</dbReference>
<sequence>MRLNLIVVALLTAGHAGIVAADSDRTYDGSDICGYGKIEYVAITDSGLQDRFLLRLDSMPSSGEYLKFQNQDVVSVRESLGVDVIYDETQAAAIDGLFGALWNDKAVRILGKATSGTRCDQTFDYFDIKLCSSWRSCWDDTYSLSVDSVDPVKE</sequence>
<evidence type="ECO:0000256" key="1">
    <source>
        <dbReference type="SAM" id="SignalP"/>
    </source>
</evidence>
<feature type="signal peptide" evidence="1">
    <location>
        <begin position="1"/>
        <end position="20"/>
    </location>
</feature>
<dbReference type="AlphaFoldDB" id="A0A9X3YSB5"/>
<proteinExistence type="predicted"/>
<feature type="chain" id="PRO_5040897780" evidence="1">
    <location>
        <begin position="21"/>
        <end position="154"/>
    </location>
</feature>
<evidence type="ECO:0000313" key="2">
    <source>
        <dbReference type="EMBL" id="MDC8015466.1"/>
    </source>
</evidence>
<gene>
    <name evidence="2" type="ORF">OD750_023315</name>
</gene>
<dbReference type="Proteomes" id="UP001139971">
    <property type="component" value="Unassembled WGS sequence"/>
</dbReference>
<keyword evidence="1" id="KW-0732">Signal</keyword>
<comment type="caution">
    <text evidence="2">The sequence shown here is derived from an EMBL/GenBank/DDBJ whole genome shotgun (WGS) entry which is preliminary data.</text>
</comment>